<dbReference type="KEGG" id="mech:Q9L42_020745"/>
<keyword evidence="2" id="KW-1185">Reference proteome</keyword>
<gene>
    <name evidence="1" type="ORF">Q9L42_020745</name>
</gene>
<sequence length="125" mass="14115">MLTSLQLRKHCEARIKLLIATPYNIIMFFGETIQSCAIPPGPKEPGFSLDFDEAVSDEFMEKALDEIKKWDVRQSKKLIEALPEIIPKKYQGGQIECEIGEDDDWVLYLTAPGEELEPEQGLGMG</sequence>
<evidence type="ECO:0000313" key="2">
    <source>
        <dbReference type="Proteomes" id="UP001225378"/>
    </source>
</evidence>
<evidence type="ECO:0000313" key="1">
    <source>
        <dbReference type="EMBL" id="XBS22740.1"/>
    </source>
</evidence>
<protein>
    <submittedName>
        <fullName evidence="1">Uncharacterized protein</fullName>
    </submittedName>
</protein>
<reference evidence="1 2" key="1">
    <citation type="journal article" date="2024" name="Microbiology">
        <title>Methylomarinum rosea sp. nov., a novel halophilic methanotrophic bacterium from the hypersaline Lake Elton.</title>
        <authorList>
            <person name="Suleimanov R.Z."/>
            <person name="Oshkin I.Y."/>
            <person name="Danilova O.V."/>
            <person name="Suzina N.E."/>
            <person name="Dedysh S.N."/>
        </authorList>
    </citation>
    <scope>NUCLEOTIDE SEQUENCE [LARGE SCALE GENOMIC DNA]</scope>
    <source>
        <strain evidence="1 2">Ch1-1</strain>
        <plasmid evidence="2">unnamed2</plasmid>
    </source>
</reference>
<accession>A0AAU7P0N2</accession>
<keyword evidence="1" id="KW-0614">Plasmid</keyword>
<dbReference type="Proteomes" id="UP001225378">
    <property type="component" value="Plasmid unnamed2"/>
</dbReference>
<dbReference type="RefSeq" id="WP_349432822.1">
    <property type="nucleotide sequence ID" value="NZ_CP157744.1"/>
</dbReference>
<dbReference type="EMBL" id="CP157744">
    <property type="protein sequence ID" value="XBS22740.1"/>
    <property type="molecule type" value="Genomic_DNA"/>
</dbReference>
<dbReference type="AlphaFoldDB" id="A0AAU7P0N2"/>
<name>A0AAU7P0N2_9GAMM</name>
<geneLocation type="plasmid" evidence="1 2">
    <name>unnamed2</name>
</geneLocation>
<organism evidence="1 2">
    <name type="scientific">Methylomarinum roseum</name>
    <dbReference type="NCBI Taxonomy" id="3067653"/>
    <lineage>
        <taxon>Bacteria</taxon>
        <taxon>Pseudomonadati</taxon>
        <taxon>Pseudomonadota</taxon>
        <taxon>Gammaproteobacteria</taxon>
        <taxon>Methylococcales</taxon>
        <taxon>Methylococcaceae</taxon>
        <taxon>Methylomarinum</taxon>
    </lineage>
</organism>
<proteinExistence type="predicted"/>